<sequence length="359" mass="41942">MAELSEVMPTLEKVEEKLILRELKLIPVENVDETIVDHPDVIRRASELFIRENMGVIFGKMAVLMKNIDTYHISGEFCKKNIIVKELEKEYIFSVNTLLFGMHMSSDPTDFSIEMFTRNKITLPFRVMQKICVVNGFYLTIEKFDKFIPPFTVSKVRSTSMNKSWHSLNFVPETILDFDMMGYEIKIPLLPTKEEIKIAFDKKKNDYITIFNSFVEKVQKFMFNVTGEIVRNKHSIVPLPFMGKKIRINGLGGGYSFRNIILGRPKLMNNVIGFTFEHFEHLGIEPPIQYVRRELEKNNYLLLIESNSNAKMRLAVCHKDNCFVRKDSSFRYSYNNFKKNKLLVKEEEGASPMKKRKNN</sequence>
<accession>A0A3G5A5L0</accession>
<dbReference type="EMBL" id="MK072383">
    <property type="protein sequence ID" value="AYV82517.1"/>
    <property type="molecule type" value="Genomic_DNA"/>
</dbReference>
<organism evidence="1">
    <name type="scientific">Hyperionvirus sp</name>
    <dbReference type="NCBI Taxonomy" id="2487770"/>
    <lineage>
        <taxon>Viruses</taxon>
        <taxon>Varidnaviria</taxon>
        <taxon>Bamfordvirae</taxon>
        <taxon>Nucleocytoviricota</taxon>
        <taxon>Megaviricetes</taxon>
        <taxon>Imitervirales</taxon>
        <taxon>Mimiviridae</taxon>
        <taxon>Klosneuvirinae</taxon>
    </lineage>
</organism>
<name>A0A3G5A5L0_9VIRU</name>
<reference evidence="1" key="1">
    <citation type="submission" date="2018-10" db="EMBL/GenBank/DDBJ databases">
        <title>Hidden diversity of soil giant viruses.</title>
        <authorList>
            <person name="Schulz F."/>
            <person name="Alteio L."/>
            <person name="Goudeau D."/>
            <person name="Ryan E.M."/>
            <person name="Malmstrom R.R."/>
            <person name="Blanchard J."/>
            <person name="Woyke T."/>
        </authorList>
    </citation>
    <scope>NUCLEOTIDE SEQUENCE</scope>
    <source>
        <strain evidence="1">HYV1</strain>
    </source>
</reference>
<evidence type="ECO:0000313" key="1">
    <source>
        <dbReference type="EMBL" id="AYV82517.1"/>
    </source>
</evidence>
<protein>
    <submittedName>
        <fullName evidence="1">Uncharacterized protein</fullName>
    </submittedName>
</protein>
<gene>
    <name evidence="1" type="ORF">Hyperionvirus1_96</name>
</gene>
<proteinExistence type="predicted"/>